<protein>
    <recommendedName>
        <fullName evidence="3">Ankyrin repeat protein</fullName>
    </recommendedName>
</protein>
<evidence type="ECO:0000313" key="2">
    <source>
        <dbReference type="Proteomes" id="UP000710849"/>
    </source>
</evidence>
<name>A0A9P5LQ34_9HELO</name>
<accession>A0A9P5LQ34</accession>
<dbReference type="Proteomes" id="UP000710849">
    <property type="component" value="Unassembled WGS sequence"/>
</dbReference>
<evidence type="ECO:0000313" key="1">
    <source>
        <dbReference type="EMBL" id="KAF7919371.1"/>
    </source>
</evidence>
<dbReference type="GeneID" id="62155291"/>
<reference evidence="1 2" key="1">
    <citation type="journal article" date="2020" name="Genome Biol. Evol.">
        <title>Comparative genomics of Sclerotiniaceae.</title>
        <authorList>
            <person name="Valero Jimenez C.A."/>
            <person name="Steentjes M."/>
            <person name="Scholten O.E."/>
            <person name="Van Kan J.A.L."/>
        </authorList>
    </citation>
    <scope>NUCLEOTIDE SEQUENCE [LARGE SCALE GENOMIC DNA]</scope>
    <source>
        <strain evidence="1 2">MUCL 94</strain>
    </source>
</reference>
<proteinExistence type="predicted"/>
<keyword evidence="2" id="KW-1185">Reference proteome</keyword>
<dbReference type="AlphaFoldDB" id="A0A9P5LQ34"/>
<dbReference type="EMBL" id="RCSW01000040">
    <property type="protein sequence ID" value="KAF7919371.1"/>
    <property type="molecule type" value="Genomic_DNA"/>
</dbReference>
<comment type="caution">
    <text evidence="1">The sequence shown here is derived from an EMBL/GenBank/DDBJ whole genome shotgun (WGS) entry which is preliminary data.</text>
</comment>
<sequence length="156" mass="17229">MRGLSKLDKLKELLANINNFAEKNVQALLAAAARKFQTPIVDFLLSTFPSIPVEDEVIEQPSTYDPQTSFRFFFPTVQHTSIANSTNGVRTLHQLPLEFLEFSLKAGADPAQNPDFALPQLISVAGFYGDIRVPEALLKYGASVEGFDQEIEAALK</sequence>
<gene>
    <name evidence="1" type="ORF">EAE97_011703</name>
</gene>
<dbReference type="RefSeq" id="XP_038726966.1">
    <property type="nucleotide sequence ID" value="XM_038882218.1"/>
</dbReference>
<evidence type="ECO:0008006" key="3">
    <source>
        <dbReference type="Google" id="ProtNLM"/>
    </source>
</evidence>
<organism evidence="1 2">
    <name type="scientific">Botrytis byssoidea</name>
    <dbReference type="NCBI Taxonomy" id="139641"/>
    <lineage>
        <taxon>Eukaryota</taxon>
        <taxon>Fungi</taxon>
        <taxon>Dikarya</taxon>
        <taxon>Ascomycota</taxon>
        <taxon>Pezizomycotina</taxon>
        <taxon>Leotiomycetes</taxon>
        <taxon>Helotiales</taxon>
        <taxon>Sclerotiniaceae</taxon>
        <taxon>Botrytis</taxon>
    </lineage>
</organism>